<dbReference type="HOGENOM" id="CLU_3311745_0_0_9"/>
<protein>
    <submittedName>
        <fullName evidence="1">Uncharacterized protein</fullName>
    </submittedName>
</protein>
<organism evidence="1 2">
    <name type="scientific">Lentilactobacillus hilgardii (strain ATCC 8290 / DSM 20176 / CCUG 30140 / JCM 1155 / KCTC 3500 / NBRC 15886 / NCIMB 8040 / NRRL B-1843 / 9)</name>
    <dbReference type="NCBI Taxonomy" id="1423757"/>
    <lineage>
        <taxon>Bacteria</taxon>
        <taxon>Bacillati</taxon>
        <taxon>Bacillota</taxon>
        <taxon>Bacilli</taxon>
        <taxon>Lactobacillales</taxon>
        <taxon>Lactobacillaceae</taxon>
        <taxon>Lentilactobacillus</taxon>
    </lineage>
</organism>
<gene>
    <name evidence="1" type="ORF">HMPREF0519_1793</name>
</gene>
<dbReference type="AlphaFoldDB" id="C0XKN2"/>
<name>C0XKN2_LENH9</name>
<sequence length="39" mass="4384">MLASLLYAPVTFPPNWLKDLKGRGQIKIAVSFALLSNYF</sequence>
<evidence type="ECO:0000313" key="2">
    <source>
        <dbReference type="Proteomes" id="UP000003752"/>
    </source>
</evidence>
<keyword evidence="2" id="KW-1185">Reference proteome</keyword>
<proteinExistence type="predicted"/>
<accession>C0XKN2</accession>
<dbReference type="EMBL" id="ACGP01000164">
    <property type="protein sequence ID" value="EEI24027.1"/>
    <property type="molecule type" value="Genomic_DNA"/>
</dbReference>
<dbReference type="Proteomes" id="UP000003752">
    <property type="component" value="Unassembled WGS sequence"/>
</dbReference>
<reference evidence="1 2" key="1">
    <citation type="submission" date="2009-01" db="EMBL/GenBank/DDBJ databases">
        <authorList>
            <person name="Qin X."/>
            <person name="Bachman B."/>
            <person name="Battles P."/>
            <person name="Bell A."/>
            <person name="Bess C."/>
            <person name="Bickham C."/>
            <person name="Chaboub L."/>
            <person name="Chen D."/>
            <person name="Coyle M."/>
            <person name="Deiros D.R."/>
            <person name="Dinh H."/>
            <person name="Forbes L."/>
            <person name="Fowler G."/>
            <person name="Francisco L."/>
            <person name="Fu Q."/>
            <person name="Gubbala S."/>
            <person name="Hale W."/>
            <person name="Han Y."/>
            <person name="Hemphill L."/>
            <person name="Highlander S.K."/>
            <person name="Hirani K."/>
            <person name="Hogues M."/>
            <person name="Jackson L."/>
            <person name="Jakkamsetti A."/>
            <person name="Javaid M."/>
            <person name="Jiang H."/>
            <person name="Korchina V."/>
            <person name="Kovar C."/>
            <person name="Lara F."/>
            <person name="Lee S."/>
            <person name="Mata R."/>
            <person name="Mathew T."/>
            <person name="Moen C."/>
            <person name="Morales K."/>
            <person name="Munidasa M."/>
            <person name="Nazareth L."/>
            <person name="Ngo R."/>
            <person name="Nguyen L."/>
            <person name="Okwuonu G."/>
            <person name="Ongeri F."/>
            <person name="Patil S."/>
            <person name="Petrosino J."/>
            <person name="Pham C."/>
            <person name="Pham P."/>
            <person name="Pu L.-L."/>
            <person name="Puazo M."/>
            <person name="Raj R."/>
            <person name="Reid J."/>
            <person name="Rouhana J."/>
            <person name="Saada N."/>
            <person name="Shang Y."/>
            <person name="Simmons D."/>
            <person name="Thornton R."/>
            <person name="Warren J."/>
            <person name="Weissenberger G."/>
            <person name="Zhang J."/>
            <person name="Zhang L."/>
            <person name="Zhou C."/>
            <person name="Zhu D."/>
            <person name="Muzny D."/>
            <person name="Worley K."/>
            <person name="Gibbs R."/>
        </authorList>
    </citation>
    <scope>NUCLEOTIDE SEQUENCE [LARGE SCALE GENOMIC DNA]</scope>
    <source>
        <strain evidence="2">ATCC 8290 / DSM 20176 / CCUG 30140 / JCM 1155 / KCTC 3500 / NBRC 15886 / NCIMB 8040 / NRRL B-1843 / 9</strain>
    </source>
</reference>
<comment type="caution">
    <text evidence="1">The sequence shown here is derived from an EMBL/GenBank/DDBJ whole genome shotgun (WGS) entry which is preliminary data.</text>
</comment>
<evidence type="ECO:0000313" key="1">
    <source>
        <dbReference type="EMBL" id="EEI24027.1"/>
    </source>
</evidence>